<dbReference type="RefSeq" id="WP_203716786.1">
    <property type="nucleotide sequence ID" value="NZ_BONE01000051.1"/>
</dbReference>
<reference evidence="3 4" key="1">
    <citation type="submission" date="2021-01" db="EMBL/GenBank/DDBJ databases">
        <title>Whole genome shotgun sequence of Asanoa siamensis NBRC 107932.</title>
        <authorList>
            <person name="Komaki H."/>
            <person name="Tamura T."/>
        </authorList>
    </citation>
    <scope>NUCLEOTIDE SEQUENCE [LARGE SCALE GENOMIC DNA]</scope>
    <source>
        <strain evidence="3 4">NBRC 107932</strain>
    </source>
</reference>
<evidence type="ECO:0000313" key="3">
    <source>
        <dbReference type="EMBL" id="GIF75947.1"/>
    </source>
</evidence>
<gene>
    <name evidence="3" type="ORF">Asi02nite_54650</name>
</gene>
<comment type="similarity">
    <text evidence="1">Belongs to the Nudix hydrolase family.</text>
</comment>
<dbReference type="PROSITE" id="PS51462">
    <property type="entry name" value="NUDIX"/>
    <property type="match status" value="1"/>
</dbReference>
<dbReference type="Pfam" id="PF00293">
    <property type="entry name" value="NUDIX"/>
    <property type="match status" value="1"/>
</dbReference>
<dbReference type="PANTHER" id="PTHR43736:SF1">
    <property type="entry name" value="DIHYDRONEOPTERIN TRIPHOSPHATE DIPHOSPHATASE"/>
    <property type="match status" value="1"/>
</dbReference>
<keyword evidence="4" id="KW-1185">Reference proteome</keyword>
<organism evidence="3 4">
    <name type="scientific">Asanoa siamensis</name>
    <dbReference type="NCBI Taxonomy" id="926357"/>
    <lineage>
        <taxon>Bacteria</taxon>
        <taxon>Bacillati</taxon>
        <taxon>Actinomycetota</taxon>
        <taxon>Actinomycetes</taxon>
        <taxon>Micromonosporales</taxon>
        <taxon>Micromonosporaceae</taxon>
        <taxon>Asanoa</taxon>
    </lineage>
</organism>
<name>A0ABQ4CXC9_9ACTN</name>
<dbReference type="Gene3D" id="3.90.79.10">
    <property type="entry name" value="Nucleoside Triphosphate Pyrophosphohydrolase"/>
    <property type="match status" value="1"/>
</dbReference>
<dbReference type="Proteomes" id="UP000604117">
    <property type="component" value="Unassembled WGS sequence"/>
</dbReference>
<dbReference type="EMBL" id="BONE01000051">
    <property type="protein sequence ID" value="GIF75947.1"/>
    <property type="molecule type" value="Genomic_DNA"/>
</dbReference>
<evidence type="ECO:0000259" key="2">
    <source>
        <dbReference type="PROSITE" id="PS51462"/>
    </source>
</evidence>
<evidence type="ECO:0000313" key="4">
    <source>
        <dbReference type="Proteomes" id="UP000604117"/>
    </source>
</evidence>
<feature type="domain" description="Nudix hydrolase" evidence="2">
    <location>
        <begin position="46"/>
        <end position="185"/>
    </location>
</feature>
<dbReference type="PANTHER" id="PTHR43736">
    <property type="entry name" value="ADP-RIBOSE PYROPHOSPHATASE"/>
    <property type="match status" value="1"/>
</dbReference>
<dbReference type="InterPro" id="IPR000086">
    <property type="entry name" value="NUDIX_hydrolase_dom"/>
</dbReference>
<dbReference type="CDD" id="cd03674">
    <property type="entry name" value="NUDIX_Hydrolase"/>
    <property type="match status" value="1"/>
</dbReference>
<dbReference type="InterPro" id="IPR015797">
    <property type="entry name" value="NUDIX_hydrolase-like_dom_sf"/>
</dbReference>
<sequence>MPPAVDHIRSVSNAYLDRHPHERDALSTLFNALAAPADPTNRKTYPAHVTCSAVVIDDNRRVLHVVHRATGKLLAPGGHMEPDDRDLRAAAVRELHEEAGISDDMVAPLTGYEDVPLDIDVHPIGANPLKGEPAHYHVDFRWAFLLYPGTHAVILEKEEVDDYEWRAFADLASPTVGAKLSLLPW</sequence>
<proteinExistence type="inferred from homology"/>
<dbReference type="SUPFAM" id="SSF55811">
    <property type="entry name" value="Nudix"/>
    <property type="match status" value="1"/>
</dbReference>
<comment type="caution">
    <text evidence="3">The sequence shown here is derived from an EMBL/GenBank/DDBJ whole genome shotgun (WGS) entry which is preliminary data.</text>
</comment>
<protein>
    <recommendedName>
        <fullName evidence="2">Nudix hydrolase domain-containing protein</fullName>
    </recommendedName>
</protein>
<accession>A0ABQ4CXC9</accession>
<evidence type="ECO:0000256" key="1">
    <source>
        <dbReference type="ARBA" id="ARBA00005582"/>
    </source>
</evidence>